<reference evidence="1 2" key="1">
    <citation type="submission" date="2024-06" db="EMBL/GenBank/DDBJ databases">
        <authorList>
            <person name="Li F."/>
        </authorList>
    </citation>
    <scope>NUCLEOTIDE SEQUENCE [LARGE SCALE GENOMIC DNA]</scope>
    <source>
        <strain evidence="1 2">GXAS 311</strain>
    </source>
</reference>
<evidence type="ECO:0000313" key="2">
    <source>
        <dbReference type="Proteomes" id="UP001548189"/>
    </source>
</evidence>
<dbReference type="PANTHER" id="PTHR15162:SF7">
    <property type="entry name" value="SUCCINYLGLUTAMATE DESUCCINYLASE"/>
    <property type="match status" value="1"/>
</dbReference>
<organism evidence="1 2">
    <name type="scientific">Aliikangiella maris</name>
    <dbReference type="NCBI Taxonomy" id="3162458"/>
    <lineage>
        <taxon>Bacteria</taxon>
        <taxon>Pseudomonadati</taxon>
        <taxon>Pseudomonadota</taxon>
        <taxon>Gammaproteobacteria</taxon>
        <taxon>Oceanospirillales</taxon>
        <taxon>Pleioneaceae</taxon>
        <taxon>Aliikangiella</taxon>
    </lineage>
</organism>
<sequence length="341" mass="38770">MKILSPIPEYFGDSFRHSIQPEALDFLHQLNGLSIIDIKGQDTSRWRVVTTLIHGNEPSGFIATHWWLKQAFKPITNIRIIICNPEAAQIAPAFSQRYIPSGEDLNRFFAEPLENDHEIAIRARQIKRAIEEVRPEAVIDLHNTSGNSPAFAVSIYDSIKELALAELFTQKFIFTGLKVGALMEQSLGAPIVTVECGGANQIRSHQVACDGLAQYFTLNDLFERETKNMSVHRHPIRVELVDKAVVGFAQNKLPTCNITFREDIEQFNQKQINEGEFLGWYNQQQQLPLKATDEQGVNRIGQLIETRNNEVYAKQSMQLFMITTLREIATKDCLFYATLNH</sequence>
<dbReference type="EMBL" id="JBEVCJ010000021">
    <property type="protein sequence ID" value="MET1256433.1"/>
    <property type="molecule type" value="Genomic_DNA"/>
</dbReference>
<gene>
    <name evidence="1" type="ORF">ABVT43_14930</name>
</gene>
<comment type="caution">
    <text evidence="1">The sequence shown here is derived from an EMBL/GenBank/DDBJ whole genome shotgun (WGS) entry which is preliminary data.</text>
</comment>
<proteinExistence type="predicted"/>
<dbReference type="SUPFAM" id="SSF53187">
    <property type="entry name" value="Zn-dependent exopeptidases"/>
    <property type="match status" value="1"/>
</dbReference>
<dbReference type="PANTHER" id="PTHR15162">
    <property type="entry name" value="ASPARTOACYLASE"/>
    <property type="match status" value="1"/>
</dbReference>
<dbReference type="Gene3D" id="3.40.630.10">
    <property type="entry name" value="Zn peptidases"/>
    <property type="match status" value="1"/>
</dbReference>
<dbReference type="InterPro" id="IPR050178">
    <property type="entry name" value="AspA/AstE_fam"/>
</dbReference>
<keyword evidence="2" id="KW-1185">Reference proteome</keyword>
<dbReference type="InterPro" id="IPR055438">
    <property type="entry name" value="AstE_AspA_cat"/>
</dbReference>
<evidence type="ECO:0000313" key="1">
    <source>
        <dbReference type="EMBL" id="MET1256433.1"/>
    </source>
</evidence>
<dbReference type="Pfam" id="PF24827">
    <property type="entry name" value="AstE_AspA_cat"/>
    <property type="match status" value="1"/>
</dbReference>
<dbReference type="Proteomes" id="UP001548189">
    <property type="component" value="Unassembled WGS sequence"/>
</dbReference>
<protein>
    <submittedName>
        <fullName evidence="1">Succinylglutamate desuccinylase/aspartoacylase family protein</fullName>
    </submittedName>
</protein>
<accession>A0ABV2BXA5</accession>
<name>A0ABV2BXA5_9GAMM</name>